<sequence length="401" mass="45466">MEKIPSHIICLLLSSLKGQLNNADQKQLQNWLEAHPEHHKEIKQLENTLQKVIQVAHFKQIQPEKAWKNIDTHTSKRPGWKKKPILTRYSIAAGLLIPLLIGGILLSRLLPKEKNTPALSLVTKPEPVKPGSTKAVLELSSGEKIVLEESANQKIRNTKGEIIGVNTTNTIAFNSSANSCKITEKPNHIYVPIGGEYNVILSDGTQIWVNSDSRLSFPDHFYGAERVVELSGEAYFQVKHDGKPFIVKTKHSAIRVLGTAFNVCCYKDEASEQITLVKGAVKVKVGKKNYPLRPGEQLRSNPDSNTVEIRKVNTELYTSWKDNLFRFQDMPIEDIALKLKRWYDVNFIFQNEESKKYRFTGAVEKNTSLNELLRLIESTSTNIKFEIKEKEITVTKKQGVR</sequence>
<evidence type="ECO:0000313" key="5">
    <source>
        <dbReference type="Proteomes" id="UP000004892"/>
    </source>
</evidence>
<keyword evidence="1" id="KW-1133">Transmembrane helix</keyword>
<evidence type="ECO:0000259" key="3">
    <source>
        <dbReference type="Pfam" id="PF16344"/>
    </source>
</evidence>
<gene>
    <name evidence="4" type="ORF">HMPREF9449_00171</name>
</gene>
<dbReference type="STRING" id="742817.HMPREF9449_00171"/>
<dbReference type="GeneID" id="98067837"/>
<dbReference type="RefSeq" id="WP_009135325.1">
    <property type="nucleotide sequence ID" value="NZ_JH594596.1"/>
</dbReference>
<keyword evidence="5" id="KW-1185">Reference proteome</keyword>
<accession>H1DCW4</accession>
<dbReference type="EMBL" id="ADMC01000001">
    <property type="protein sequence ID" value="EHP51169.1"/>
    <property type="molecule type" value="Genomic_DNA"/>
</dbReference>
<dbReference type="AlphaFoldDB" id="H1DCW4"/>
<dbReference type="Gene3D" id="2.60.120.1440">
    <property type="match status" value="1"/>
</dbReference>
<dbReference type="PATRIC" id="fig|742817.3.peg.177"/>
<dbReference type="InterPro" id="IPR032508">
    <property type="entry name" value="FecR_C"/>
</dbReference>
<dbReference type="Proteomes" id="UP000004892">
    <property type="component" value="Unassembled WGS sequence"/>
</dbReference>
<dbReference type="PANTHER" id="PTHR30273:SF2">
    <property type="entry name" value="PROTEIN FECR"/>
    <property type="match status" value="1"/>
</dbReference>
<feature type="domain" description="FecR protein" evidence="2">
    <location>
        <begin position="194"/>
        <end position="282"/>
    </location>
</feature>
<organism evidence="4 5">
    <name type="scientific">Odoribacter laneus YIT 12061</name>
    <dbReference type="NCBI Taxonomy" id="742817"/>
    <lineage>
        <taxon>Bacteria</taxon>
        <taxon>Pseudomonadati</taxon>
        <taxon>Bacteroidota</taxon>
        <taxon>Bacteroidia</taxon>
        <taxon>Bacteroidales</taxon>
        <taxon>Odoribacteraceae</taxon>
        <taxon>Odoribacter</taxon>
    </lineage>
</organism>
<keyword evidence="1" id="KW-0812">Transmembrane</keyword>
<evidence type="ECO:0008006" key="6">
    <source>
        <dbReference type="Google" id="ProtNLM"/>
    </source>
</evidence>
<name>H1DCW4_9BACT</name>
<reference evidence="4 5" key="1">
    <citation type="submission" date="2012-01" db="EMBL/GenBank/DDBJ databases">
        <title>The Genome Sequence of Odoribacter laneus YIT 12061.</title>
        <authorList>
            <consortium name="The Broad Institute Genome Sequencing Platform"/>
            <person name="Earl A."/>
            <person name="Ward D."/>
            <person name="Feldgarden M."/>
            <person name="Gevers D."/>
            <person name="Morotomi M."/>
            <person name="Young S.K."/>
            <person name="Zeng Q."/>
            <person name="Gargeya S."/>
            <person name="Fitzgerald M."/>
            <person name="Haas B."/>
            <person name="Abouelleil A."/>
            <person name="Alvarado L."/>
            <person name="Arachchi H.M."/>
            <person name="Berlin A."/>
            <person name="Chapman S.B."/>
            <person name="Gearin G."/>
            <person name="Goldberg J."/>
            <person name="Griggs A."/>
            <person name="Gujja S."/>
            <person name="Hansen M."/>
            <person name="Heiman D."/>
            <person name="Howarth C."/>
            <person name="Larimer J."/>
            <person name="Lui A."/>
            <person name="MacDonald P.J.P."/>
            <person name="McCowen C."/>
            <person name="Montmayeur A."/>
            <person name="Murphy C."/>
            <person name="Neiman D."/>
            <person name="Pearson M."/>
            <person name="Priest M."/>
            <person name="Roberts A."/>
            <person name="Saif S."/>
            <person name="Shea T."/>
            <person name="Sisk P."/>
            <person name="Stolte C."/>
            <person name="Sykes S."/>
            <person name="Wortman J."/>
            <person name="Nusbaum C."/>
            <person name="Birren B."/>
        </authorList>
    </citation>
    <scope>NUCLEOTIDE SEQUENCE [LARGE SCALE GENOMIC DNA]</scope>
    <source>
        <strain evidence="4 5">YIT 12061</strain>
    </source>
</reference>
<evidence type="ECO:0000313" key="4">
    <source>
        <dbReference type="EMBL" id="EHP51169.1"/>
    </source>
</evidence>
<evidence type="ECO:0000259" key="2">
    <source>
        <dbReference type="Pfam" id="PF04773"/>
    </source>
</evidence>
<dbReference type="InterPro" id="IPR006860">
    <property type="entry name" value="FecR"/>
</dbReference>
<keyword evidence="1" id="KW-0472">Membrane</keyword>
<dbReference type="Gene3D" id="3.55.50.30">
    <property type="match status" value="1"/>
</dbReference>
<dbReference type="PANTHER" id="PTHR30273">
    <property type="entry name" value="PERIPLASMIC SIGNAL SENSOR AND SIGMA FACTOR ACTIVATOR FECR-RELATED"/>
    <property type="match status" value="1"/>
</dbReference>
<protein>
    <recommendedName>
        <fullName evidence="6">FecR protein domain-containing protein</fullName>
    </recommendedName>
</protein>
<dbReference type="HOGENOM" id="CLU_050192_1_0_10"/>
<dbReference type="InterPro" id="IPR012373">
    <property type="entry name" value="Ferrdict_sens_TM"/>
</dbReference>
<dbReference type="eggNOG" id="COG3712">
    <property type="taxonomic scope" value="Bacteria"/>
</dbReference>
<comment type="caution">
    <text evidence="4">The sequence shown here is derived from an EMBL/GenBank/DDBJ whole genome shotgun (WGS) entry which is preliminary data.</text>
</comment>
<dbReference type="Pfam" id="PF16344">
    <property type="entry name" value="FecR_C"/>
    <property type="match status" value="1"/>
</dbReference>
<dbReference type="Pfam" id="PF04773">
    <property type="entry name" value="FecR"/>
    <property type="match status" value="1"/>
</dbReference>
<feature type="domain" description="Protein FecR C-terminal" evidence="3">
    <location>
        <begin position="325"/>
        <end position="394"/>
    </location>
</feature>
<proteinExistence type="predicted"/>
<feature type="transmembrane region" description="Helical" evidence="1">
    <location>
        <begin position="86"/>
        <end position="106"/>
    </location>
</feature>
<dbReference type="GO" id="GO:0016989">
    <property type="term" value="F:sigma factor antagonist activity"/>
    <property type="evidence" value="ECO:0007669"/>
    <property type="project" value="TreeGrafter"/>
</dbReference>
<evidence type="ECO:0000256" key="1">
    <source>
        <dbReference type="SAM" id="Phobius"/>
    </source>
</evidence>